<gene>
    <name evidence="3" type="ORF">GCM10023153_20270</name>
</gene>
<name>A0ABP8JWN2_9MICO</name>
<evidence type="ECO:0000313" key="4">
    <source>
        <dbReference type="Proteomes" id="UP001500390"/>
    </source>
</evidence>
<evidence type="ECO:0000256" key="1">
    <source>
        <dbReference type="ARBA" id="ARBA00008710"/>
    </source>
</evidence>
<dbReference type="RefSeq" id="WP_159904171.1">
    <property type="nucleotide sequence ID" value="NZ_BAABFX010000027.1"/>
</dbReference>
<evidence type="ECO:0008006" key="5">
    <source>
        <dbReference type="Google" id="ProtNLM"/>
    </source>
</evidence>
<dbReference type="NCBIfam" id="TIGR00026">
    <property type="entry name" value="hi_GC_TIGR00026"/>
    <property type="match status" value="1"/>
</dbReference>
<sequence length="172" mass="18452">MGLAADLDYRITTPNPAQRGVRRAGSARVGSKLLARYLPAMDRTVARLSRGRTTAIEMLAGLPIIALTTTGRRTGTRRHTQLVAIPHEATLALLGTNFGGPSTPTWALNLEANPAATVAFRDREVEVVARAATEAERAQVLATAATIYVGYPKYLARISGRTVRIFVLEPCG</sequence>
<dbReference type="InterPro" id="IPR004378">
    <property type="entry name" value="F420H2_quin_Rdtase"/>
</dbReference>
<organism evidence="3 4">
    <name type="scientific">Ornithinibacter aureus</name>
    <dbReference type="NCBI Taxonomy" id="622664"/>
    <lineage>
        <taxon>Bacteria</taxon>
        <taxon>Bacillati</taxon>
        <taxon>Actinomycetota</taxon>
        <taxon>Actinomycetes</taxon>
        <taxon>Micrococcales</taxon>
        <taxon>Intrasporangiaceae</taxon>
        <taxon>Ornithinibacter</taxon>
    </lineage>
</organism>
<dbReference type="Pfam" id="PF04075">
    <property type="entry name" value="F420H2_quin_red"/>
    <property type="match status" value="1"/>
</dbReference>
<dbReference type="PANTHER" id="PTHR39428">
    <property type="entry name" value="F420H(2)-DEPENDENT QUINONE REDUCTASE RV1261C"/>
    <property type="match status" value="1"/>
</dbReference>
<proteinExistence type="inferred from homology"/>
<evidence type="ECO:0000313" key="3">
    <source>
        <dbReference type="EMBL" id="GAA4396885.1"/>
    </source>
</evidence>
<dbReference type="InterPro" id="IPR012349">
    <property type="entry name" value="Split_barrel_FMN-bd"/>
</dbReference>
<comment type="similarity">
    <text evidence="1">Belongs to the F420H(2)-dependent quinone reductase family.</text>
</comment>
<accession>A0ABP8JWN2</accession>
<dbReference type="PANTHER" id="PTHR39428:SF1">
    <property type="entry name" value="F420H(2)-DEPENDENT QUINONE REDUCTASE RV1261C"/>
    <property type="match status" value="1"/>
</dbReference>
<protein>
    <recommendedName>
        <fullName evidence="5">Nitroreductase family deazaflavin-dependent oxidoreductase</fullName>
    </recommendedName>
</protein>
<evidence type="ECO:0000256" key="2">
    <source>
        <dbReference type="ARBA" id="ARBA00049106"/>
    </source>
</evidence>
<keyword evidence="4" id="KW-1185">Reference proteome</keyword>
<comment type="caution">
    <text evidence="3">The sequence shown here is derived from an EMBL/GenBank/DDBJ whole genome shotgun (WGS) entry which is preliminary data.</text>
</comment>
<comment type="catalytic activity">
    <reaction evidence="2">
        <text>oxidized coenzyme F420-(gamma-L-Glu)(n) + a quinol + H(+) = reduced coenzyme F420-(gamma-L-Glu)(n) + a quinone</text>
        <dbReference type="Rhea" id="RHEA:39663"/>
        <dbReference type="Rhea" id="RHEA-COMP:12939"/>
        <dbReference type="Rhea" id="RHEA-COMP:14378"/>
        <dbReference type="ChEBI" id="CHEBI:15378"/>
        <dbReference type="ChEBI" id="CHEBI:24646"/>
        <dbReference type="ChEBI" id="CHEBI:132124"/>
        <dbReference type="ChEBI" id="CHEBI:133980"/>
        <dbReference type="ChEBI" id="CHEBI:139511"/>
    </reaction>
</comment>
<dbReference type="Proteomes" id="UP001500390">
    <property type="component" value="Unassembled WGS sequence"/>
</dbReference>
<dbReference type="EMBL" id="BAABFX010000027">
    <property type="protein sequence ID" value="GAA4396885.1"/>
    <property type="molecule type" value="Genomic_DNA"/>
</dbReference>
<dbReference type="Gene3D" id="2.30.110.10">
    <property type="entry name" value="Electron Transport, Fmn-binding Protein, Chain A"/>
    <property type="match status" value="1"/>
</dbReference>
<reference evidence="4" key="1">
    <citation type="journal article" date="2019" name="Int. J. Syst. Evol. Microbiol.">
        <title>The Global Catalogue of Microorganisms (GCM) 10K type strain sequencing project: providing services to taxonomists for standard genome sequencing and annotation.</title>
        <authorList>
            <consortium name="The Broad Institute Genomics Platform"/>
            <consortium name="The Broad Institute Genome Sequencing Center for Infectious Disease"/>
            <person name="Wu L."/>
            <person name="Ma J."/>
        </authorList>
    </citation>
    <scope>NUCLEOTIDE SEQUENCE [LARGE SCALE GENOMIC DNA]</scope>
    <source>
        <strain evidence="4">JCM 17738</strain>
    </source>
</reference>